<evidence type="ECO:0000256" key="1">
    <source>
        <dbReference type="ARBA" id="ARBA00008682"/>
    </source>
</evidence>
<dbReference type="SUPFAM" id="SSF51445">
    <property type="entry name" value="(Trans)glycosidases"/>
    <property type="match status" value="1"/>
</dbReference>
<dbReference type="InterPro" id="IPR017853">
    <property type="entry name" value="GH"/>
</dbReference>
<dbReference type="Gene3D" id="3.20.20.80">
    <property type="entry name" value="Glycosidases"/>
    <property type="match status" value="1"/>
</dbReference>
<dbReference type="FunFam" id="3.10.50.10:FF:000003">
    <property type="entry name" value="Class V chitinase CHIT5b"/>
    <property type="match status" value="1"/>
</dbReference>
<comment type="caution">
    <text evidence="7">The sequence shown here is derived from an EMBL/GenBank/DDBJ whole genome shotgun (WGS) entry which is preliminary data.</text>
</comment>
<dbReference type="SMART" id="SM00636">
    <property type="entry name" value="Glyco_18"/>
    <property type="match status" value="1"/>
</dbReference>
<dbReference type="InterPro" id="IPR011583">
    <property type="entry name" value="Chitinase_II/V-like_cat"/>
</dbReference>
<dbReference type="Pfam" id="PF00704">
    <property type="entry name" value="Glyco_hydro_18"/>
    <property type="match status" value="1"/>
</dbReference>
<dbReference type="EMBL" id="JAJJMA010149109">
    <property type="protein sequence ID" value="MCL7034727.1"/>
    <property type="molecule type" value="Genomic_DNA"/>
</dbReference>
<evidence type="ECO:0000256" key="3">
    <source>
        <dbReference type="ARBA" id="ARBA00022801"/>
    </source>
</evidence>
<keyword evidence="5" id="KW-0326">Glycosidase</keyword>
<comment type="similarity">
    <text evidence="1">Belongs to the glycosyl hydrolase 18 family. Chitinase class V subfamily.</text>
</comment>
<dbReference type="Gene3D" id="3.10.50.10">
    <property type="match status" value="1"/>
</dbReference>
<protein>
    <recommendedName>
        <fullName evidence="6">GH18 domain-containing protein</fullName>
    </recommendedName>
</protein>
<evidence type="ECO:0000259" key="6">
    <source>
        <dbReference type="PROSITE" id="PS51910"/>
    </source>
</evidence>
<keyword evidence="3" id="KW-0378">Hydrolase</keyword>
<evidence type="ECO:0000313" key="7">
    <source>
        <dbReference type="EMBL" id="MCL7034727.1"/>
    </source>
</evidence>
<dbReference type="InterPro" id="IPR029070">
    <property type="entry name" value="Chitinase_insertion_sf"/>
</dbReference>
<dbReference type="PROSITE" id="PS51910">
    <property type="entry name" value="GH18_2"/>
    <property type="match status" value="1"/>
</dbReference>
<evidence type="ECO:0000256" key="4">
    <source>
        <dbReference type="ARBA" id="ARBA00023180"/>
    </source>
</evidence>
<dbReference type="InterPro" id="IPR001223">
    <property type="entry name" value="Glyco_hydro18_cat"/>
</dbReference>
<keyword evidence="4" id="KW-0325">Glycoprotein</keyword>
<dbReference type="PANTHER" id="PTHR11177:SF317">
    <property type="entry name" value="CHITINASE 12-RELATED"/>
    <property type="match status" value="1"/>
</dbReference>
<reference evidence="7" key="1">
    <citation type="submission" date="2022-03" db="EMBL/GenBank/DDBJ databases">
        <title>A functionally conserved STORR gene fusion in Papaver species that diverged 16.8 million years ago.</title>
        <authorList>
            <person name="Catania T."/>
        </authorList>
    </citation>
    <scope>NUCLEOTIDE SEQUENCE</scope>
    <source>
        <strain evidence="7">S-191538</strain>
    </source>
</reference>
<keyword evidence="8" id="KW-1185">Reference proteome</keyword>
<evidence type="ECO:0000256" key="2">
    <source>
        <dbReference type="ARBA" id="ARBA00022729"/>
    </source>
</evidence>
<dbReference type="SUPFAM" id="SSF54556">
    <property type="entry name" value="Chitinase insertion domain"/>
    <property type="match status" value="1"/>
</dbReference>
<organism evidence="7 8">
    <name type="scientific">Papaver nudicaule</name>
    <name type="common">Iceland poppy</name>
    <dbReference type="NCBI Taxonomy" id="74823"/>
    <lineage>
        <taxon>Eukaryota</taxon>
        <taxon>Viridiplantae</taxon>
        <taxon>Streptophyta</taxon>
        <taxon>Embryophyta</taxon>
        <taxon>Tracheophyta</taxon>
        <taxon>Spermatophyta</taxon>
        <taxon>Magnoliopsida</taxon>
        <taxon>Ranunculales</taxon>
        <taxon>Papaveraceae</taxon>
        <taxon>Papaveroideae</taxon>
        <taxon>Papaver</taxon>
    </lineage>
</organism>
<dbReference type="PANTHER" id="PTHR11177">
    <property type="entry name" value="CHITINASE"/>
    <property type="match status" value="1"/>
</dbReference>
<name>A0AA41V767_PAPNU</name>
<dbReference type="GO" id="GO:0005576">
    <property type="term" value="C:extracellular region"/>
    <property type="evidence" value="ECO:0007669"/>
    <property type="project" value="TreeGrafter"/>
</dbReference>
<gene>
    <name evidence="7" type="ORF">MKW94_017316</name>
</gene>
<dbReference type="GO" id="GO:0008061">
    <property type="term" value="F:chitin binding"/>
    <property type="evidence" value="ECO:0007669"/>
    <property type="project" value="InterPro"/>
</dbReference>
<dbReference type="Proteomes" id="UP001177140">
    <property type="component" value="Unassembled WGS sequence"/>
</dbReference>
<sequence>MSSSSSSSSMSSSSSSNGIIGGIWPSSSANKIPPSIIPKSHYTHVFYAYVQADPSANFKLKITRPTDPDSKWMADHEKWMPKLMHHLRSEDPSVKVFLAIGGANEEGKEALSAMAPEKTYRKSFIQSTIEVAREYGFDGVNLGWEFPNGELGMKNLVSILSELREAVEQEALDTGKAKLGISASVYFTPDLRLKSSKRYVPYLAKEIANNVDFINVMCYDYAGYWNTSRTGAIAALYNINGKNSTSSGILEWIKVGVPAEKLVMGLPMYGRTWKLRDPDNNGIGAPAVGVGTQSGKTSEGFQWYSDVVKSNRKHDATEKYDEETVSYYSYAGTNWISYDGPRSIEAKVKFAKENRLGGYYFYAIGQDHEDELWKAG</sequence>
<dbReference type="GO" id="GO:0006032">
    <property type="term" value="P:chitin catabolic process"/>
    <property type="evidence" value="ECO:0007669"/>
    <property type="project" value="TreeGrafter"/>
</dbReference>
<dbReference type="GO" id="GO:0004568">
    <property type="term" value="F:chitinase activity"/>
    <property type="evidence" value="ECO:0007669"/>
    <property type="project" value="TreeGrafter"/>
</dbReference>
<proteinExistence type="inferred from homology"/>
<evidence type="ECO:0000256" key="5">
    <source>
        <dbReference type="ARBA" id="ARBA00023295"/>
    </source>
</evidence>
<evidence type="ECO:0000313" key="8">
    <source>
        <dbReference type="Proteomes" id="UP001177140"/>
    </source>
</evidence>
<accession>A0AA41V767</accession>
<dbReference type="AlphaFoldDB" id="A0AA41V767"/>
<dbReference type="GO" id="GO:0005975">
    <property type="term" value="P:carbohydrate metabolic process"/>
    <property type="evidence" value="ECO:0007669"/>
    <property type="project" value="InterPro"/>
</dbReference>
<feature type="domain" description="GH18" evidence="6">
    <location>
        <begin position="18"/>
        <end position="376"/>
    </location>
</feature>
<keyword evidence="2" id="KW-0732">Signal</keyword>
<dbReference type="InterPro" id="IPR050314">
    <property type="entry name" value="Glycosyl_Hydrlase_18"/>
</dbReference>